<dbReference type="RefSeq" id="WP_246142018.1">
    <property type="nucleotide sequence ID" value="NZ_LR214102.1"/>
</dbReference>
<dbReference type="InterPro" id="IPR007890">
    <property type="entry name" value="CHASE2"/>
</dbReference>
<evidence type="ECO:0000259" key="2">
    <source>
        <dbReference type="Pfam" id="PF05226"/>
    </source>
</evidence>
<name>A0A563VWW2_9CYAN</name>
<feature type="transmembrane region" description="Helical" evidence="1">
    <location>
        <begin position="70"/>
        <end position="89"/>
    </location>
</feature>
<dbReference type="EMBL" id="CAACVJ010000297">
    <property type="protein sequence ID" value="VEP15743.1"/>
    <property type="molecule type" value="Genomic_DNA"/>
</dbReference>
<feature type="domain" description="CHASE2" evidence="2">
    <location>
        <begin position="13"/>
        <end position="59"/>
    </location>
</feature>
<keyword evidence="1" id="KW-1133">Transmembrane helix</keyword>
<feature type="transmembrane region" description="Helical" evidence="1">
    <location>
        <begin position="95"/>
        <end position="114"/>
    </location>
</feature>
<accession>A0A563VWW2</accession>
<keyword evidence="1" id="KW-0812">Transmembrane</keyword>
<proteinExistence type="predicted"/>
<dbReference type="Proteomes" id="UP000320055">
    <property type="component" value="Unassembled WGS sequence"/>
</dbReference>
<gene>
    <name evidence="3" type="ORF">H1P_3660002</name>
</gene>
<dbReference type="Pfam" id="PF05226">
    <property type="entry name" value="CHASE2"/>
    <property type="match status" value="1"/>
</dbReference>
<sequence length="170" mass="19769">MARRKGLFRSPAKMPGVFIQANITSQIISSAIDNRPLLRTYNKFIESLWILLWGIIGVIIAWHLRSIVKILIYIFIISIILIIFCYRVFIVGWWLPLVPSLLTLIATVITAVLITNKQRDRFLFQHTLKLLIVKSQTEPLISRIALEYFKRSENKDNSSFIEKEIKKLSI</sequence>
<evidence type="ECO:0000313" key="4">
    <source>
        <dbReference type="Proteomes" id="UP000320055"/>
    </source>
</evidence>
<keyword evidence="1" id="KW-0472">Membrane</keyword>
<reference evidence="3 4" key="1">
    <citation type="submission" date="2019-01" db="EMBL/GenBank/DDBJ databases">
        <authorList>
            <person name="Brito A."/>
        </authorList>
    </citation>
    <scope>NUCLEOTIDE SEQUENCE [LARGE SCALE GENOMIC DNA]</scope>
    <source>
        <strain evidence="3">1</strain>
    </source>
</reference>
<evidence type="ECO:0000256" key="1">
    <source>
        <dbReference type="SAM" id="Phobius"/>
    </source>
</evidence>
<protein>
    <recommendedName>
        <fullName evidence="2">CHASE2 domain-containing protein</fullName>
    </recommendedName>
</protein>
<organism evidence="3 4">
    <name type="scientific">Hyella patelloides LEGE 07179</name>
    <dbReference type="NCBI Taxonomy" id="945734"/>
    <lineage>
        <taxon>Bacteria</taxon>
        <taxon>Bacillati</taxon>
        <taxon>Cyanobacteriota</taxon>
        <taxon>Cyanophyceae</taxon>
        <taxon>Pleurocapsales</taxon>
        <taxon>Hyellaceae</taxon>
        <taxon>Hyella</taxon>
    </lineage>
</organism>
<evidence type="ECO:0000313" key="3">
    <source>
        <dbReference type="EMBL" id="VEP15743.1"/>
    </source>
</evidence>
<feature type="transmembrane region" description="Helical" evidence="1">
    <location>
        <begin position="44"/>
        <end position="63"/>
    </location>
</feature>
<dbReference type="AlphaFoldDB" id="A0A563VWW2"/>
<keyword evidence="4" id="KW-1185">Reference proteome</keyword>